<organism evidence="1 2">
    <name type="scientific">Armillaria novae-zelandiae</name>
    <dbReference type="NCBI Taxonomy" id="153914"/>
    <lineage>
        <taxon>Eukaryota</taxon>
        <taxon>Fungi</taxon>
        <taxon>Dikarya</taxon>
        <taxon>Basidiomycota</taxon>
        <taxon>Agaricomycotina</taxon>
        <taxon>Agaricomycetes</taxon>
        <taxon>Agaricomycetidae</taxon>
        <taxon>Agaricales</taxon>
        <taxon>Marasmiineae</taxon>
        <taxon>Physalacriaceae</taxon>
        <taxon>Armillaria</taxon>
    </lineage>
</organism>
<name>A0AA39PHY5_9AGAR</name>
<protein>
    <submittedName>
        <fullName evidence="1">Uncharacterized protein</fullName>
    </submittedName>
</protein>
<evidence type="ECO:0000313" key="2">
    <source>
        <dbReference type="Proteomes" id="UP001175227"/>
    </source>
</evidence>
<dbReference type="Proteomes" id="UP001175227">
    <property type="component" value="Unassembled WGS sequence"/>
</dbReference>
<dbReference type="AlphaFoldDB" id="A0AA39PHY5"/>
<evidence type="ECO:0000313" key="1">
    <source>
        <dbReference type="EMBL" id="KAK0484615.1"/>
    </source>
</evidence>
<comment type="caution">
    <text evidence="1">The sequence shown here is derived from an EMBL/GenBank/DDBJ whole genome shotgun (WGS) entry which is preliminary data.</text>
</comment>
<gene>
    <name evidence="1" type="ORF">IW261DRAFT_1668228</name>
</gene>
<accession>A0AA39PHY5</accession>
<reference evidence="1" key="1">
    <citation type="submission" date="2023-06" db="EMBL/GenBank/DDBJ databases">
        <authorList>
            <consortium name="Lawrence Berkeley National Laboratory"/>
            <person name="Ahrendt S."/>
            <person name="Sahu N."/>
            <person name="Indic B."/>
            <person name="Wong-Bajracharya J."/>
            <person name="Merenyi Z."/>
            <person name="Ke H.-M."/>
            <person name="Monk M."/>
            <person name="Kocsube S."/>
            <person name="Drula E."/>
            <person name="Lipzen A."/>
            <person name="Balint B."/>
            <person name="Henrissat B."/>
            <person name="Andreopoulos B."/>
            <person name="Martin F.M."/>
            <person name="Harder C.B."/>
            <person name="Rigling D."/>
            <person name="Ford K.L."/>
            <person name="Foster G.D."/>
            <person name="Pangilinan J."/>
            <person name="Papanicolaou A."/>
            <person name="Barry K."/>
            <person name="LaButti K."/>
            <person name="Viragh M."/>
            <person name="Koriabine M."/>
            <person name="Yan M."/>
            <person name="Riley R."/>
            <person name="Champramary S."/>
            <person name="Plett K.L."/>
            <person name="Tsai I.J."/>
            <person name="Slot J."/>
            <person name="Sipos G."/>
            <person name="Plett J."/>
            <person name="Nagy L.G."/>
            <person name="Grigoriev I.V."/>
        </authorList>
    </citation>
    <scope>NUCLEOTIDE SEQUENCE</scope>
    <source>
        <strain evidence="1">ICMP 16352</strain>
    </source>
</reference>
<keyword evidence="2" id="KW-1185">Reference proteome</keyword>
<proteinExistence type="predicted"/>
<dbReference type="EMBL" id="JAUEPR010000005">
    <property type="protein sequence ID" value="KAK0484615.1"/>
    <property type="molecule type" value="Genomic_DNA"/>
</dbReference>
<sequence length="233" mass="27029">MARFCCFIHPFPHRLNPILDKYNSIRTTFKLLACGRERTSTRDHWEASISLQKFRVCQNPTSLRIVSIQYTFHGYNLHSDQEPRHSLSQDELSSHLTGLARQDRPGDQSMEDSDNEEIVPRITQSTALLHPSFPISKTTNVKLGESGATEVDMLANGMFLDRQIFDSYDKFWWVIYQGVHTPISPPERTFIRDLQEAFWIYGEACPLFKTYGCYPQMLPRDRKLKPATPNESR</sequence>